<sequence length="115" mass="13093">MNGLISLLKSNSLFGIFTRTVKFPRTCRSLCRTCLGEACPECVPDSCFLPFFSRGSATGRWKKNNIRAVKRKTRNGKRLLPPALRGVFCRFGLHGRDLLGLQSIFRIFRVWTTHS</sequence>
<reference evidence="1 2" key="1">
    <citation type="submission" date="2021-06" db="EMBL/GenBank/DDBJ databases">
        <title>Caerostris extrusa draft genome.</title>
        <authorList>
            <person name="Kono N."/>
            <person name="Arakawa K."/>
        </authorList>
    </citation>
    <scope>NUCLEOTIDE SEQUENCE [LARGE SCALE GENOMIC DNA]</scope>
</reference>
<accession>A0AAV4U919</accession>
<dbReference type="EMBL" id="BPLR01012473">
    <property type="protein sequence ID" value="GIY54120.1"/>
    <property type="molecule type" value="Genomic_DNA"/>
</dbReference>
<evidence type="ECO:0000313" key="2">
    <source>
        <dbReference type="Proteomes" id="UP001054945"/>
    </source>
</evidence>
<comment type="caution">
    <text evidence="1">The sequence shown here is derived from an EMBL/GenBank/DDBJ whole genome shotgun (WGS) entry which is preliminary data.</text>
</comment>
<dbReference type="Proteomes" id="UP001054945">
    <property type="component" value="Unassembled WGS sequence"/>
</dbReference>
<keyword evidence="2" id="KW-1185">Reference proteome</keyword>
<name>A0AAV4U919_CAEEX</name>
<evidence type="ECO:0008006" key="3">
    <source>
        <dbReference type="Google" id="ProtNLM"/>
    </source>
</evidence>
<evidence type="ECO:0000313" key="1">
    <source>
        <dbReference type="EMBL" id="GIY54120.1"/>
    </source>
</evidence>
<organism evidence="1 2">
    <name type="scientific">Caerostris extrusa</name>
    <name type="common">Bark spider</name>
    <name type="synonym">Caerostris bankana</name>
    <dbReference type="NCBI Taxonomy" id="172846"/>
    <lineage>
        <taxon>Eukaryota</taxon>
        <taxon>Metazoa</taxon>
        <taxon>Ecdysozoa</taxon>
        <taxon>Arthropoda</taxon>
        <taxon>Chelicerata</taxon>
        <taxon>Arachnida</taxon>
        <taxon>Araneae</taxon>
        <taxon>Araneomorphae</taxon>
        <taxon>Entelegynae</taxon>
        <taxon>Araneoidea</taxon>
        <taxon>Araneidae</taxon>
        <taxon>Caerostris</taxon>
    </lineage>
</organism>
<protein>
    <recommendedName>
        <fullName evidence="3">Secreted protein</fullName>
    </recommendedName>
</protein>
<dbReference type="AlphaFoldDB" id="A0AAV4U919"/>
<gene>
    <name evidence="1" type="ORF">CEXT_163861</name>
</gene>
<proteinExistence type="predicted"/>